<dbReference type="Gene3D" id="1.10.437.10">
    <property type="entry name" value="Blc2-like"/>
    <property type="match status" value="1"/>
</dbReference>
<keyword evidence="3" id="KW-0812">Transmembrane</keyword>
<feature type="transmembrane region" description="Helical" evidence="3">
    <location>
        <begin position="152"/>
        <end position="171"/>
    </location>
</feature>
<feature type="domain" description="Bcl-2 Bcl-2 homology region 1-3" evidence="4">
    <location>
        <begin position="51"/>
        <end position="119"/>
    </location>
</feature>
<dbReference type="GO" id="GO:0042981">
    <property type="term" value="P:regulation of apoptotic process"/>
    <property type="evidence" value="ECO:0007669"/>
    <property type="project" value="InterPro"/>
</dbReference>
<protein>
    <recommendedName>
        <fullName evidence="4">Bcl-2 Bcl-2 homology region 1-3 domain-containing protein</fullName>
    </recommendedName>
</protein>
<evidence type="ECO:0000313" key="6">
    <source>
        <dbReference type="Proteomes" id="UP000694548"/>
    </source>
</evidence>
<dbReference type="InterPro" id="IPR036834">
    <property type="entry name" value="Bcl-2-like_sf"/>
</dbReference>
<feature type="transmembrane region" description="Helical" evidence="3">
    <location>
        <begin position="120"/>
        <end position="137"/>
    </location>
</feature>
<dbReference type="Ensembl" id="ENSNFUT00015031849.1">
    <property type="protein sequence ID" value="ENSNFUP00015030476.1"/>
    <property type="gene ID" value="ENSNFUG00015014843.1"/>
</dbReference>
<dbReference type="Pfam" id="PF00452">
    <property type="entry name" value="Bcl-2"/>
    <property type="match status" value="1"/>
</dbReference>
<evidence type="ECO:0000256" key="3">
    <source>
        <dbReference type="SAM" id="Phobius"/>
    </source>
</evidence>
<organism evidence="5 6">
    <name type="scientific">Nothobranchius furzeri</name>
    <name type="common">Turquoise killifish</name>
    <dbReference type="NCBI Taxonomy" id="105023"/>
    <lineage>
        <taxon>Eukaryota</taxon>
        <taxon>Metazoa</taxon>
        <taxon>Chordata</taxon>
        <taxon>Craniata</taxon>
        <taxon>Vertebrata</taxon>
        <taxon>Euteleostomi</taxon>
        <taxon>Actinopterygii</taxon>
        <taxon>Neopterygii</taxon>
        <taxon>Teleostei</taxon>
        <taxon>Neoteleostei</taxon>
        <taxon>Acanthomorphata</taxon>
        <taxon>Ovalentaria</taxon>
        <taxon>Atherinomorphae</taxon>
        <taxon>Cyprinodontiformes</taxon>
        <taxon>Nothobranchiidae</taxon>
        <taxon>Nothobranchius</taxon>
    </lineage>
</organism>
<name>A0A8C6M8B0_NOTFU</name>
<evidence type="ECO:0000256" key="2">
    <source>
        <dbReference type="ARBA" id="ARBA00022703"/>
    </source>
</evidence>
<evidence type="ECO:0000313" key="5">
    <source>
        <dbReference type="Ensembl" id="ENSNFUP00015030476.1"/>
    </source>
</evidence>
<dbReference type="Proteomes" id="UP000694548">
    <property type="component" value="Unassembled WGS sequence"/>
</dbReference>
<dbReference type="AlphaFoldDB" id="A0A8C6M8B0"/>
<proteinExistence type="inferred from homology"/>
<feature type="transmembrane region" description="Helical" evidence="3">
    <location>
        <begin position="88"/>
        <end position="108"/>
    </location>
</feature>
<comment type="similarity">
    <text evidence="1">Belongs to the Bcl-2 family.</text>
</comment>
<dbReference type="SUPFAM" id="SSF56854">
    <property type="entry name" value="Bcl-2 inhibitors of programmed cell death"/>
    <property type="match status" value="1"/>
</dbReference>
<keyword evidence="2" id="KW-0053">Apoptosis</keyword>
<keyword evidence="3" id="KW-0472">Membrane</keyword>
<keyword evidence="6" id="KW-1185">Reference proteome</keyword>
<keyword evidence="3" id="KW-1133">Transmembrane helix</keyword>
<evidence type="ECO:0000259" key="4">
    <source>
        <dbReference type="Pfam" id="PF00452"/>
    </source>
</evidence>
<dbReference type="InterPro" id="IPR046371">
    <property type="entry name" value="Bcl-2_BH1-3"/>
</dbReference>
<sequence length="175" mass="19464">MNTRNDTEVLHTEKDVEEIIRAMLETTGDRFNDAAVSVRTFIKHRRNVSPSSFSHCLSSGMHVSGPTITANMIADVARKMCSDGHINWGRVVCLVAFGSVLAHTLEVATSLDYASDIGNFYLAMFISFHIDITNFLLQEGFLDKFGCTRRSLWSPCIFTLLGATLITLSLVRCIQ</sequence>
<reference evidence="5" key="2">
    <citation type="submission" date="2025-09" db="UniProtKB">
        <authorList>
            <consortium name="Ensembl"/>
        </authorList>
    </citation>
    <scope>IDENTIFICATION</scope>
</reference>
<dbReference type="GO" id="GO:0006915">
    <property type="term" value="P:apoptotic process"/>
    <property type="evidence" value="ECO:0007669"/>
    <property type="project" value="UniProtKB-KW"/>
</dbReference>
<dbReference type="InterPro" id="IPR002475">
    <property type="entry name" value="Bcl2-like"/>
</dbReference>
<accession>A0A8C6M8B0</accession>
<reference evidence="5" key="1">
    <citation type="submission" date="2025-08" db="UniProtKB">
        <authorList>
            <consortium name="Ensembl"/>
        </authorList>
    </citation>
    <scope>IDENTIFICATION</scope>
</reference>
<dbReference type="PROSITE" id="PS50062">
    <property type="entry name" value="BCL2_FAMILY"/>
    <property type="match status" value="1"/>
</dbReference>
<evidence type="ECO:0000256" key="1">
    <source>
        <dbReference type="ARBA" id="ARBA00009458"/>
    </source>
</evidence>